<evidence type="ECO:0000256" key="1">
    <source>
        <dbReference type="SAM" id="SignalP"/>
    </source>
</evidence>
<dbReference type="RefSeq" id="WP_176064432.1">
    <property type="nucleotide sequence ID" value="NZ_BJTG01000003.1"/>
</dbReference>
<comment type="caution">
    <text evidence="2">The sequence shown here is derived from an EMBL/GenBank/DDBJ whole genome shotgun (WGS) entry which is preliminary data.</text>
</comment>
<evidence type="ECO:0008006" key="4">
    <source>
        <dbReference type="Google" id="ProtNLM"/>
    </source>
</evidence>
<gene>
    <name evidence="2" type="ORF">AMYX_17130</name>
</gene>
<protein>
    <recommendedName>
        <fullName evidence="4">General secretion pathway protein GspK</fullName>
    </recommendedName>
</protein>
<feature type="signal peptide" evidence="1">
    <location>
        <begin position="1"/>
        <end position="27"/>
    </location>
</feature>
<organism evidence="2 3">
    <name type="scientific">Anaeromyxobacter diazotrophicus</name>
    <dbReference type="NCBI Taxonomy" id="2590199"/>
    <lineage>
        <taxon>Bacteria</taxon>
        <taxon>Pseudomonadati</taxon>
        <taxon>Myxococcota</taxon>
        <taxon>Myxococcia</taxon>
        <taxon>Myxococcales</taxon>
        <taxon>Cystobacterineae</taxon>
        <taxon>Anaeromyxobacteraceae</taxon>
        <taxon>Anaeromyxobacter</taxon>
    </lineage>
</organism>
<sequence length="260" mass="27056">MSRAVRGFAGRAAAAALALAVALPAAAYLPPASAILKRAAQRREELHVAALEARGAIAFSGEAAQRVAAALGVQAPAGELTVPAVFTLKVPGRCRLELAPERVPAADRPAASLRAGRVLGHRGLEAMPAARALVEGLCALLAERTGPEAEHALAQGLASRGVALSEVALGRVGGRVAWVLGGRPREGRPQAWIDKQSYQPIRLVAPLGGPTRDVRLLDFGAPVGGDAFPRAVEVWSGAALEARFTLEKLWLNPRLPDAVF</sequence>
<proteinExistence type="predicted"/>
<evidence type="ECO:0000313" key="2">
    <source>
        <dbReference type="EMBL" id="GEJ56972.1"/>
    </source>
</evidence>
<feature type="chain" id="PRO_5029855622" description="General secretion pathway protein GspK" evidence="1">
    <location>
        <begin position="28"/>
        <end position="260"/>
    </location>
</feature>
<name>A0A7I9VKP0_9BACT</name>
<dbReference type="Proteomes" id="UP000503640">
    <property type="component" value="Unassembled WGS sequence"/>
</dbReference>
<keyword evidence="3" id="KW-1185">Reference proteome</keyword>
<dbReference type="EMBL" id="BJTG01000003">
    <property type="protein sequence ID" value="GEJ56972.1"/>
    <property type="molecule type" value="Genomic_DNA"/>
</dbReference>
<evidence type="ECO:0000313" key="3">
    <source>
        <dbReference type="Proteomes" id="UP000503640"/>
    </source>
</evidence>
<dbReference type="AlphaFoldDB" id="A0A7I9VKP0"/>
<reference evidence="3" key="1">
    <citation type="journal article" date="2020" name="Appl. Environ. Microbiol.">
        <title>Diazotrophic Anaeromyxobacter Isolates from Soils.</title>
        <authorList>
            <person name="Masuda Y."/>
            <person name="Yamanaka H."/>
            <person name="Xu Z.X."/>
            <person name="Shiratori Y."/>
            <person name="Aono T."/>
            <person name="Amachi S."/>
            <person name="Senoo K."/>
            <person name="Itoh H."/>
        </authorList>
    </citation>
    <scope>NUCLEOTIDE SEQUENCE [LARGE SCALE GENOMIC DNA]</scope>
    <source>
        <strain evidence="3">R267</strain>
    </source>
</reference>
<keyword evidence="1" id="KW-0732">Signal</keyword>
<accession>A0A7I9VKP0</accession>